<evidence type="ECO:0000256" key="5">
    <source>
        <dbReference type="ARBA" id="ARBA00022618"/>
    </source>
</evidence>
<dbReference type="AlphaFoldDB" id="A0A8T0E6N0"/>
<evidence type="ECO:0000313" key="12">
    <source>
        <dbReference type="EMBL" id="KAF8766936.1"/>
    </source>
</evidence>
<keyword evidence="4" id="KW-0158">Chromosome</keyword>
<gene>
    <name evidence="12" type="ORF">HNY73_019951</name>
</gene>
<dbReference type="InterPro" id="IPR046466">
    <property type="entry name" value="Borealin_C"/>
</dbReference>
<keyword evidence="9" id="KW-0137">Centromere</keyword>
<feature type="region of interest" description="Disordered" evidence="10">
    <location>
        <begin position="1"/>
        <end position="20"/>
    </location>
</feature>
<dbReference type="InterPro" id="IPR018867">
    <property type="entry name" value="Cell_div_borealin"/>
</dbReference>
<dbReference type="Pfam" id="PF10512">
    <property type="entry name" value="Borealin"/>
    <property type="match status" value="1"/>
</dbReference>
<accession>A0A8T0E6N0</accession>
<keyword evidence="13" id="KW-1185">Reference proteome</keyword>
<organism evidence="12 13">
    <name type="scientific">Argiope bruennichi</name>
    <name type="common">Wasp spider</name>
    <name type="synonym">Aranea bruennichi</name>
    <dbReference type="NCBI Taxonomy" id="94029"/>
    <lineage>
        <taxon>Eukaryota</taxon>
        <taxon>Metazoa</taxon>
        <taxon>Ecdysozoa</taxon>
        <taxon>Arthropoda</taxon>
        <taxon>Chelicerata</taxon>
        <taxon>Arachnida</taxon>
        <taxon>Araneae</taxon>
        <taxon>Araneomorphae</taxon>
        <taxon>Entelegynae</taxon>
        <taxon>Araneoidea</taxon>
        <taxon>Araneidae</taxon>
        <taxon>Argiope</taxon>
    </lineage>
</organism>
<keyword evidence="6" id="KW-0498">Mitosis</keyword>
<keyword evidence="7" id="KW-0539">Nucleus</keyword>
<evidence type="ECO:0000256" key="8">
    <source>
        <dbReference type="ARBA" id="ARBA00023306"/>
    </source>
</evidence>
<feature type="region of interest" description="Disordered" evidence="10">
    <location>
        <begin position="107"/>
        <end position="146"/>
    </location>
</feature>
<evidence type="ECO:0000256" key="1">
    <source>
        <dbReference type="ARBA" id="ARBA00004123"/>
    </source>
</evidence>
<evidence type="ECO:0000256" key="3">
    <source>
        <dbReference type="ARBA" id="ARBA00009914"/>
    </source>
</evidence>
<name>A0A8T0E6N0_ARGBR</name>
<dbReference type="GO" id="GO:0051233">
    <property type="term" value="C:spindle midzone"/>
    <property type="evidence" value="ECO:0007669"/>
    <property type="project" value="TreeGrafter"/>
</dbReference>
<evidence type="ECO:0000313" key="13">
    <source>
        <dbReference type="Proteomes" id="UP000807504"/>
    </source>
</evidence>
<dbReference type="GO" id="GO:0005634">
    <property type="term" value="C:nucleus"/>
    <property type="evidence" value="ECO:0007669"/>
    <property type="project" value="UniProtKB-SubCell"/>
</dbReference>
<sequence>MGKRKVKKAKKTTDSVTEEKRRQLNELKQFAIDSFSEYETYLLGLIEEKGNRVKKLYADKLKSIPDNIRHMTIAQMIEQQEKENLKFESSKKEDAIRSVIESGKLMSEKKKTLKKEKKRSLSASASARPLAVSRPPTNTFSRLSRTASESALNTPCKSNRLGNMVVTPKFNPKFPVSSMARVPKPGELVMSMSGSPLQNIVSEGKVTLSLGGGKVFQISEDTDLEKELKAEIDEPLKKTFKNLREQLDKILQA</sequence>
<dbReference type="GO" id="GO:0051301">
    <property type="term" value="P:cell division"/>
    <property type="evidence" value="ECO:0007669"/>
    <property type="project" value="UniProtKB-KW"/>
</dbReference>
<dbReference type="GO" id="GO:0000070">
    <property type="term" value="P:mitotic sister chromatid segregation"/>
    <property type="evidence" value="ECO:0007669"/>
    <property type="project" value="TreeGrafter"/>
</dbReference>
<comment type="caution">
    <text evidence="12">The sequence shown here is derived from an EMBL/GenBank/DDBJ whole genome shotgun (WGS) entry which is preliminary data.</text>
</comment>
<dbReference type="GO" id="GO:0000775">
    <property type="term" value="C:chromosome, centromeric region"/>
    <property type="evidence" value="ECO:0007669"/>
    <property type="project" value="UniProtKB-SubCell"/>
</dbReference>
<dbReference type="PANTHER" id="PTHR16040:SF7">
    <property type="entry name" value="AUSTRALIN, ISOFORM A-RELATED"/>
    <property type="match status" value="1"/>
</dbReference>
<evidence type="ECO:0000256" key="10">
    <source>
        <dbReference type="SAM" id="MobiDB-lite"/>
    </source>
</evidence>
<proteinExistence type="inferred from homology"/>
<feature type="compositionally biased region" description="Basic residues" evidence="10">
    <location>
        <begin position="111"/>
        <end position="120"/>
    </location>
</feature>
<evidence type="ECO:0000256" key="9">
    <source>
        <dbReference type="ARBA" id="ARBA00023328"/>
    </source>
</evidence>
<dbReference type="EMBL" id="JABXBU010002230">
    <property type="protein sequence ID" value="KAF8766936.1"/>
    <property type="molecule type" value="Genomic_DNA"/>
</dbReference>
<evidence type="ECO:0000256" key="6">
    <source>
        <dbReference type="ARBA" id="ARBA00022776"/>
    </source>
</evidence>
<evidence type="ECO:0000256" key="4">
    <source>
        <dbReference type="ARBA" id="ARBA00022454"/>
    </source>
</evidence>
<dbReference type="PANTHER" id="PTHR16040">
    <property type="entry name" value="AUSTRALIN, ISOFORM A-RELATED"/>
    <property type="match status" value="1"/>
</dbReference>
<keyword evidence="8" id="KW-0131">Cell cycle</keyword>
<protein>
    <recommendedName>
        <fullName evidence="11">Borealin C-terminal domain-containing protein</fullName>
    </recommendedName>
</protein>
<reference evidence="12" key="1">
    <citation type="journal article" date="2020" name="bioRxiv">
        <title>Chromosome-level reference genome of the European wasp spider Argiope bruennichi: a resource for studies on range expansion and evolutionary adaptation.</title>
        <authorList>
            <person name="Sheffer M.M."/>
            <person name="Hoppe A."/>
            <person name="Krehenwinkel H."/>
            <person name="Uhl G."/>
            <person name="Kuss A.W."/>
            <person name="Jensen L."/>
            <person name="Jensen C."/>
            <person name="Gillespie R.G."/>
            <person name="Hoff K.J."/>
            <person name="Prost S."/>
        </authorList>
    </citation>
    <scope>NUCLEOTIDE SEQUENCE</scope>
</reference>
<evidence type="ECO:0000256" key="2">
    <source>
        <dbReference type="ARBA" id="ARBA00004584"/>
    </source>
</evidence>
<reference evidence="12" key="2">
    <citation type="submission" date="2020-06" db="EMBL/GenBank/DDBJ databases">
        <authorList>
            <person name="Sheffer M."/>
        </authorList>
    </citation>
    <scope>NUCLEOTIDE SEQUENCE</scope>
</reference>
<comment type="similarity">
    <text evidence="3">Belongs to the borealin family.</text>
</comment>
<keyword evidence="5" id="KW-0132">Cell division</keyword>
<feature type="compositionally biased region" description="Basic residues" evidence="10">
    <location>
        <begin position="1"/>
        <end position="10"/>
    </location>
</feature>
<evidence type="ECO:0000259" key="11">
    <source>
        <dbReference type="Pfam" id="PF10512"/>
    </source>
</evidence>
<feature type="compositionally biased region" description="Low complexity" evidence="10">
    <location>
        <begin position="121"/>
        <end position="136"/>
    </location>
</feature>
<comment type="subcellular location">
    <subcellularLocation>
        <location evidence="2">Chromosome</location>
        <location evidence="2">Centromere</location>
    </subcellularLocation>
    <subcellularLocation>
        <location evidence="1">Nucleus</location>
    </subcellularLocation>
</comment>
<dbReference type="GO" id="GO:0032133">
    <property type="term" value="C:chromosome passenger complex"/>
    <property type="evidence" value="ECO:0007669"/>
    <property type="project" value="TreeGrafter"/>
</dbReference>
<feature type="compositionally biased region" description="Polar residues" evidence="10">
    <location>
        <begin position="137"/>
        <end position="146"/>
    </location>
</feature>
<feature type="compositionally biased region" description="Basic and acidic residues" evidence="10">
    <location>
        <begin position="11"/>
        <end position="20"/>
    </location>
</feature>
<evidence type="ECO:0000256" key="7">
    <source>
        <dbReference type="ARBA" id="ARBA00023242"/>
    </source>
</evidence>
<feature type="domain" description="Borealin C-terminal" evidence="11">
    <location>
        <begin position="148"/>
        <end position="252"/>
    </location>
</feature>
<dbReference type="Proteomes" id="UP000807504">
    <property type="component" value="Unassembled WGS sequence"/>
</dbReference>